<dbReference type="Pfam" id="PF10006">
    <property type="entry name" value="DUF2249"/>
    <property type="match status" value="1"/>
</dbReference>
<dbReference type="Proteomes" id="UP001597322">
    <property type="component" value="Unassembled WGS sequence"/>
</dbReference>
<dbReference type="EMBL" id="JBHUEQ010000017">
    <property type="protein sequence ID" value="MFD1745905.1"/>
    <property type="molecule type" value="Genomic_DNA"/>
</dbReference>
<evidence type="ECO:0000259" key="1">
    <source>
        <dbReference type="Pfam" id="PF10006"/>
    </source>
</evidence>
<dbReference type="InterPro" id="IPR018720">
    <property type="entry name" value="DUF2249"/>
</dbReference>
<sequence length="88" mass="9888">MPSAIPEIDVRIIPPAQRHPTIFGRLASLTPGSAMHVTSDHDPRPLHHQISSRYPDEFDWEYLSQGPEVWKVRITRVEAGGCECCCGH</sequence>
<feature type="domain" description="DUF2249" evidence="1">
    <location>
        <begin position="7"/>
        <end position="76"/>
    </location>
</feature>
<dbReference type="RefSeq" id="WP_377400485.1">
    <property type="nucleotide sequence ID" value="NZ_JBHUEQ010000017.1"/>
</dbReference>
<name>A0ABW4M5Z3_9HYPH</name>
<evidence type="ECO:0000313" key="2">
    <source>
        <dbReference type="EMBL" id="MFD1745905.1"/>
    </source>
</evidence>
<accession>A0ABW4M5Z3</accession>
<reference evidence="3" key="1">
    <citation type="journal article" date="2019" name="Int. J. Syst. Evol. Microbiol.">
        <title>The Global Catalogue of Microorganisms (GCM) 10K type strain sequencing project: providing services to taxonomists for standard genome sequencing and annotation.</title>
        <authorList>
            <consortium name="The Broad Institute Genomics Platform"/>
            <consortium name="The Broad Institute Genome Sequencing Center for Infectious Disease"/>
            <person name="Wu L."/>
            <person name="Ma J."/>
        </authorList>
    </citation>
    <scope>NUCLEOTIDE SEQUENCE [LARGE SCALE GENOMIC DNA]</scope>
    <source>
        <strain evidence="3">CG52</strain>
    </source>
</reference>
<protein>
    <submittedName>
        <fullName evidence="2">DUF2249 domain-containing protein</fullName>
    </submittedName>
</protein>
<gene>
    <name evidence="2" type="ORF">ACFSE1_10575</name>
</gene>
<keyword evidence="3" id="KW-1185">Reference proteome</keyword>
<comment type="caution">
    <text evidence="2">The sequence shown here is derived from an EMBL/GenBank/DDBJ whole genome shotgun (WGS) entry which is preliminary data.</text>
</comment>
<evidence type="ECO:0000313" key="3">
    <source>
        <dbReference type="Proteomes" id="UP001597322"/>
    </source>
</evidence>
<proteinExistence type="predicted"/>
<organism evidence="2 3">
    <name type="scientific">Rhizobium helianthi</name>
    <dbReference type="NCBI Taxonomy" id="1132695"/>
    <lineage>
        <taxon>Bacteria</taxon>
        <taxon>Pseudomonadati</taxon>
        <taxon>Pseudomonadota</taxon>
        <taxon>Alphaproteobacteria</taxon>
        <taxon>Hyphomicrobiales</taxon>
        <taxon>Rhizobiaceae</taxon>
        <taxon>Rhizobium/Agrobacterium group</taxon>
        <taxon>Rhizobium</taxon>
    </lineage>
</organism>